<dbReference type="InterPro" id="IPR002898">
    <property type="entry name" value="MotA_ExbB_proton_chnl"/>
</dbReference>
<keyword evidence="6" id="KW-0813">Transport</keyword>
<feature type="domain" description="MotA/TolQ/ExbB proton channel" evidence="10">
    <location>
        <begin position="324"/>
        <end position="443"/>
    </location>
</feature>
<evidence type="ECO:0000259" key="10">
    <source>
        <dbReference type="Pfam" id="PF01618"/>
    </source>
</evidence>
<evidence type="ECO:0000256" key="3">
    <source>
        <dbReference type="ARBA" id="ARBA00022692"/>
    </source>
</evidence>
<keyword evidence="4 8" id="KW-1133">Transmembrane helix</keyword>
<evidence type="ECO:0000256" key="2">
    <source>
        <dbReference type="ARBA" id="ARBA00022475"/>
    </source>
</evidence>
<keyword evidence="3 8" id="KW-0812">Transmembrane</keyword>
<keyword evidence="2" id="KW-1003">Cell membrane</keyword>
<feature type="coiled-coil region" evidence="7">
    <location>
        <begin position="64"/>
        <end position="108"/>
    </location>
</feature>
<dbReference type="Pfam" id="PF01618">
    <property type="entry name" value="MotA_ExbB"/>
    <property type="match status" value="1"/>
</dbReference>
<dbReference type="GO" id="GO:0017038">
    <property type="term" value="P:protein import"/>
    <property type="evidence" value="ECO:0007669"/>
    <property type="project" value="TreeGrafter"/>
</dbReference>
<dbReference type="PANTHER" id="PTHR30625">
    <property type="entry name" value="PROTEIN TOLQ"/>
    <property type="match status" value="1"/>
</dbReference>
<dbReference type="InterPro" id="IPR050790">
    <property type="entry name" value="ExbB/TolQ_transport"/>
</dbReference>
<evidence type="ECO:0000256" key="5">
    <source>
        <dbReference type="ARBA" id="ARBA00023136"/>
    </source>
</evidence>
<evidence type="ECO:0000256" key="4">
    <source>
        <dbReference type="ARBA" id="ARBA00022989"/>
    </source>
</evidence>
<dbReference type="Proteomes" id="UP000315439">
    <property type="component" value="Unassembled WGS sequence"/>
</dbReference>
<keyword evidence="6" id="KW-0653">Protein transport</keyword>
<sequence length="459" mass="50308">MKLKNILIAAVLAGAAVNISAAEQKNLGAVEPPAAQTLDELLKLVKQNKIRQTNVNKEREAIFLRDRNRQRALLNQALAEKKAEEDRMNRLKAQYEANEKRLSEMEDELHLKAGTLGEMVGVVRQVAGDTAARFRRSIVSAQYAGRYELLETLAQAKEFPQIPEIRSLWVEMQNEMTEQGKVVKFSGDIINTEGRSEPRTISRVGVFNLVSDGEYLVFDYDKQDIKQLNRQPVPRFLGMVDPYLSTSSGYAALALDPSRGNILTQEVKRESWPERVQNYAGPVGTAIGVVLLIGLLIVLERLFTLLSLRGKMNAQAKSSTPGNNPLGRIMAVYLANKDDDVENLELKLDEAVLKETPRIERGITIIKVFAAVAPLMGLLGTVTGMIETFQSITLYGTGDPKIMAGGISSALITTVLGIVAALPLILTHSVVSGISKGLIHTLEEQSTGLIAQHEEEAGA</sequence>
<evidence type="ECO:0000256" key="6">
    <source>
        <dbReference type="RuleBase" id="RU004057"/>
    </source>
</evidence>
<feature type="signal peptide" evidence="9">
    <location>
        <begin position="1"/>
        <end position="21"/>
    </location>
</feature>
<evidence type="ECO:0000313" key="11">
    <source>
        <dbReference type="EMBL" id="TQV86602.1"/>
    </source>
</evidence>
<dbReference type="InterPro" id="IPR017270">
    <property type="entry name" value="MotA/TolQ/ExbB-rel"/>
</dbReference>
<keyword evidence="7" id="KW-0175">Coiled coil</keyword>
<name>A0A545UAV2_9GAMM</name>
<dbReference type="PIRSF" id="PIRSF037714">
    <property type="entry name" value="TolR"/>
    <property type="match status" value="1"/>
</dbReference>
<protein>
    <submittedName>
        <fullName evidence="11">MotA/TolQ/ExbB proton channel family protein</fullName>
    </submittedName>
</protein>
<dbReference type="OrthoDB" id="4045at2"/>
<proteinExistence type="inferred from homology"/>
<dbReference type="GO" id="GO:0005886">
    <property type="term" value="C:plasma membrane"/>
    <property type="evidence" value="ECO:0007669"/>
    <property type="project" value="UniProtKB-SubCell"/>
</dbReference>
<organism evidence="11 12">
    <name type="scientific">Aliikangiella coralliicola</name>
    <dbReference type="NCBI Taxonomy" id="2592383"/>
    <lineage>
        <taxon>Bacteria</taxon>
        <taxon>Pseudomonadati</taxon>
        <taxon>Pseudomonadota</taxon>
        <taxon>Gammaproteobacteria</taxon>
        <taxon>Oceanospirillales</taxon>
        <taxon>Pleioneaceae</taxon>
        <taxon>Aliikangiella</taxon>
    </lineage>
</organism>
<comment type="similarity">
    <text evidence="6">Belongs to the exbB/tolQ family.</text>
</comment>
<feature type="transmembrane region" description="Helical" evidence="8">
    <location>
        <begin position="406"/>
        <end position="426"/>
    </location>
</feature>
<comment type="subcellular location">
    <subcellularLocation>
        <location evidence="1">Cell membrane</location>
        <topology evidence="1">Multi-pass membrane protein</topology>
    </subcellularLocation>
    <subcellularLocation>
        <location evidence="6">Membrane</location>
        <topology evidence="6">Multi-pass membrane protein</topology>
    </subcellularLocation>
</comment>
<keyword evidence="5 8" id="KW-0472">Membrane</keyword>
<accession>A0A545UAV2</accession>
<dbReference type="AlphaFoldDB" id="A0A545UAV2"/>
<dbReference type="PANTHER" id="PTHR30625:SF11">
    <property type="entry name" value="MOTA_TOLQ_EXBB PROTON CHANNEL DOMAIN-CONTAINING PROTEIN"/>
    <property type="match status" value="1"/>
</dbReference>
<feature type="chain" id="PRO_5022158778" evidence="9">
    <location>
        <begin position="22"/>
        <end position="459"/>
    </location>
</feature>
<dbReference type="RefSeq" id="WP_142932526.1">
    <property type="nucleotide sequence ID" value="NZ_ML660166.1"/>
</dbReference>
<dbReference type="EMBL" id="VIKS01000010">
    <property type="protein sequence ID" value="TQV86602.1"/>
    <property type="molecule type" value="Genomic_DNA"/>
</dbReference>
<evidence type="ECO:0000256" key="1">
    <source>
        <dbReference type="ARBA" id="ARBA00004651"/>
    </source>
</evidence>
<reference evidence="11 12" key="1">
    <citation type="submission" date="2019-07" db="EMBL/GenBank/DDBJ databases">
        <title>Draft genome for Aliikangiella sp. M105.</title>
        <authorList>
            <person name="Wang G."/>
        </authorList>
    </citation>
    <scope>NUCLEOTIDE SEQUENCE [LARGE SCALE GENOMIC DNA]</scope>
    <source>
        <strain evidence="11 12">M105</strain>
    </source>
</reference>
<keyword evidence="9" id="KW-0732">Signal</keyword>
<evidence type="ECO:0000256" key="8">
    <source>
        <dbReference type="SAM" id="Phobius"/>
    </source>
</evidence>
<comment type="caution">
    <text evidence="11">The sequence shown here is derived from an EMBL/GenBank/DDBJ whole genome shotgun (WGS) entry which is preliminary data.</text>
</comment>
<feature type="transmembrane region" description="Helical" evidence="8">
    <location>
        <begin position="364"/>
        <end position="386"/>
    </location>
</feature>
<gene>
    <name evidence="11" type="ORF">FLL46_17030</name>
</gene>
<evidence type="ECO:0000256" key="9">
    <source>
        <dbReference type="SAM" id="SignalP"/>
    </source>
</evidence>
<evidence type="ECO:0000256" key="7">
    <source>
        <dbReference type="SAM" id="Coils"/>
    </source>
</evidence>
<evidence type="ECO:0000313" key="12">
    <source>
        <dbReference type="Proteomes" id="UP000315439"/>
    </source>
</evidence>
<feature type="transmembrane region" description="Helical" evidence="8">
    <location>
        <begin position="279"/>
        <end position="299"/>
    </location>
</feature>
<keyword evidence="12" id="KW-1185">Reference proteome</keyword>